<dbReference type="AlphaFoldDB" id="A0A6C0T750"/>
<evidence type="ECO:0000313" key="2">
    <source>
        <dbReference type="EMBL" id="QIA97947.1"/>
    </source>
</evidence>
<organism evidence="2">
    <name type="scientific">Amaranthus palmeri</name>
    <name type="common">Palmer's pigweed</name>
    <dbReference type="NCBI Taxonomy" id="107608"/>
    <lineage>
        <taxon>Eukaryota</taxon>
        <taxon>Viridiplantae</taxon>
        <taxon>Streptophyta</taxon>
        <taxon>Embryophyta</taxon>
        <taxon>Tracheophyta</taxon>
        <taxon>Spermatophyta</taxon>
        <taxon>Magnoliopsida</taxon>
        <taxon>eudicotyledons</taxon>
        <taxon>Gunneridae</taxon>
        <taxon>Pentapetalae</taxon>
        <taxon>Caryophyllales</taxon>
        <taxon>Amaranthaceae</taxon>
        <taxon>Amaranthus</taxon>
    </lineage>
</organism>
<gene>
    <name evidence="2" type="ORF">AP_R.00g000435-v1.0.a3</name>
</gene>
<dbReference type="EMBL" id="MT025716">
    <property type="protein sequence ID" value="QIA97947.1"/>
    <property type="molecule type" value="Genomic_DNA"/>
</dbReference>
<feature type="compositionally biased region" description="Basic and acidic residues" evidence="1">
    <location>
        <begin position="16"/>
        <end position="25"/>
    </location>
</feature>
<sequence>MANLDHSSSKSISPMQKKEKSAMSKKELKLSLVAQRLAMLQDHDYQPFPRFEAIEEEA</sequence>
<name>A0A6C0T750_AMAPA</name>
<evidence type="ECO:0000256" key="1">
    <source>
        <dbReference type="SAM" id="MobiDB-lite"/>
    </source>
</evidence>
<protein>
    <submittedName>
        <fullName evidence="2">Uncharacterized protein</fullName>
    </submittedName>
</protein>
<proteinExistence type="predicted"/>
<accession>A0A6C0T750</accession>
<reference evidence="2" key="1">
    <citation type="submission" date="2020-02" db="EMBL/GenBank/DDBJ databases">
        <title>The eccDNA Replicon: A heritable, self-replicating, extra-nuclear vehicle that enables gene amplification and rapid adaptive evolution in Amaranthus palmeri.</title>
        <authorList>
            <person name="Saski C.A."/>
            <person name="Molin W.T."/>
        </authorList>
    </citation>
    <scope>NUCLEOTIDE SEQUENCE</scope>
</reference>
<feature type="region of interest" description="Disordered" evidence="1">
    <location>
        <begin position="1"/>
        <end position="25"/>
    </location>
</feature>
<feature type="compositionally biased region" description="Polar residues" evidence="1">
    <location>
        <begin position="1"/>
        <end position="14"/>
    </location>
</feature>